<accession>A0ACD0WFL2</accession>
<evidence type="ECO:0000313" key="1">
    <source>
        <dbReference type="EMBL" id="QFZ26265.1"/>
    </source>
</evidence>
<protein>
    <submittedName>
        <fullName evidence="1">Transcription factor</fullName>
    </submittedName>
</protein>
<proteinExistence type="predicted"/>
<keyword evidence="2" id="KW-1185">Reference proteome</keyword>
<evidence type="ECO:0000313" key="2">
    <source>
        <dbReference type="Proteomes" id="UP000326582"/>
    </source>
</evidence>
<dbReference type="Proteomes" id="UP000326582">
    <property type="component" value="Chromosome 2"/>
</dbReference>
<dbReference type="EMBL" id="CP038485">
    <property type="protein sequence ID" value="QFZ26265.1"/>
    <property type="molecule type" value="Genomic_DNA"/>
</dbReference>
<reference evidence="2" key="1">
    <citation type="journal article" date="2019" name="MBio">
        <title>Comparative genomics for the elucidation of multidrug resistance (MDR) in Candida lusitaniae.</title>
        <authorList>
            <person name="Kannan A."/>
            <person name="Asner S.A."/>
            <person name="Trachsel E."/>
            <person name="Kelly S."/>
            <person name="Parker J."/>
            <person name="Sanglard D."/>
        </authorList>
    </citation>
    <scope>NUCLEOTIDE SEQUENCE [LARGE SCALE GENOMIC DNA]</scope>
    <source>
        <strain evidence="2">P1</strain>
    </source>
</reference>
<organism evidence="1 2">
    <name type="scientific">Clavispora lusitaniae</name>
    <name type="common">Candida lusitaniae</name>
    <dbReference type="NCBI Taxonomy" id="36911"/>
    <lineage>
        <taxon>Eukaryota</taxon>
        <taxon>Fungi</taxon>
        <taxon>Dikarya</taxon>
        <taxon>Ascomycota</taxon>
        <taxon>Saccharomycotina</taxon>
        <taxon>Pichiomycetes</taxon>
        <taxon>Metschnikowiaceae</taxon>
        <taxon>Clavispora</taxon>
    </lineage>
</organism>
<name>A0ACD0WFL2_CLALS</name>
<sequence length="1145" mass="127389">MLANSASPKTSSPASAAYNGPTQPIPKKSLQIRTDKPRPHVCTICTRGFARLEHLKRHERSHTNEKPFQCAACGRCFARRDLVLRHQQKLHSHIASVVRPDSVSDGSLSPPNDHIIILHNNTNAKAPLPNDPVESDSVPGREAQVSSRKPSSQLETLSQPLTHESSQPLTDMNQSMAVSSPEYHKAHFRQNFGFMPALQDHSMPSPHTTSSHNTPSGARPTGRSSVDASSLNMELQEPSPLTGDSPDLKEKKKSAWNASMADNNHSHRHASFSAVSGISYTNIKDALSIESHQISGAPTQVGFATPQLTAAEIDSKGLSSVDFGSLDLEWYNNNFQDSLKDGKVGYRSKLDTIPSESQLAGNGHGQTPFFADSVMAAHQFQDPSHPHHIPGTTPLEFSFPSTTNLQQSLFNDADKEFSINGTGIVNMTGEIVGLNKDIDATKQNTRKHQSASPLSRTDSKKPKIGFSNDIDDLNWVNEFKAIPLLDDLPSASHDTGFSGMPFIADQYEPDEVVSLFKLRQEDLVKQRSQMDLSVLSPQTSERSTSSAPRSSSRVKFTIGESSDFITEELRAKIVMSSNMTDSQIPPLEDLNSYINLYESEFNTYFPFIHIPTLRNPMVDNFENIPLILAMCSIGALYSYHDSNTLLLFNLSKYHIYNFFEKEVTADKLQFKKVPIMAHQSLVLHIFISMFLNEPNSAEITLRQMTSMVGLIKSTNFHRPLELFLVPPPTITNPNDLSIIQNNFDYFIMVQTRIRTIQTFYQLEVLRSALLGTHLPMRGSEILSGSPCKDESLWKAKNATEWYTHYKKYGSVPLSKIANNESMESLIQELNTGCNSRDVGNLSKSMSMLMIAHEQISAAYLSHKANNLPFDALDWRVNSRPKLESLLKSWEASFVINGGFNVVNNYNHHLLNSSHQLKLLFPLLSLAKIRICLNIAPVMDKALRKDWKGMNEILQLWTSDLESLNEATLSGIEILKLWVHNISVLNDPKKTSVRTPVFFVTCIFVAVMVLSTALMSIENSQNLSVSDKALWLNAEKVLRRIEATLSPIEETSSYVESLRSQSQGLFDYAWSTTLKLNIKNVISTMKEGSPQACCAAVKKCKLSVLSLCLGVRMLADAPLWPLAMGFAEALKNLATINDVNDENNTD</sequence>
<gene>
    <name evidence="1" type="ORF">EJF14_20163</name>
</gene>